<protein>
    <submittedName>
        <fullName evidence="4">Flavodoxin family protein</fullName>
    </submittedName>
</protein>
<accession>A0A9D1L7R6</accession>
<reference evidence="4" key="1">
    <citation type="submission" date="2020-10" db="EMBL/GenBank/DDBJ databases">
        <authorList>
            <person name="Gilroy R."/>
        </authorList>
    </citation>
    <scope>NUCLEOTIDE SEQUENCE</scope>
    <source>
        <strain evidence="4">ChiHcec3-6078</strain>
    </source>
</reference>
<evidence type="ECO:0000256" key="1">
    <source>
        <dbReference type="ARBA" id="ARBA00022630"/>
    </source>
</evidence>
<dbReference type="EMBL" id="DVMP01000149">
    <property type="protein sequence ID" value="HIU26422.1"/>
    <property type="molecule type" value="Genomic_DNA"/>
</dbReference>
<feature type="domain" description="Flavodoxin-like fold" evidence="3">
    <location>
        <begin position="1"/>
        <end position="111"/>
    </location>
</feature>
<evidence type="ECO:0000313" key="5">
    <source>
        <dbReference type="Proteomes" id="UP000824090"/>
    </source>
</evidence>
<dbReference type="Gene3D" id="3.40.50.360">
    <property type="match status" value="1"/>
</dbReference>
<dbReference type="InterPro" id="IPR051796">
    <property type="entry name" value="ISF_SsuE-like"/>
</dbReference>
<evidence type="ECO:0000313" key="4">
    <source>
        <dbReference type="EMBL" id="HIU26422.1"/>
    </source>
</evidence>
<evidence type="ECO:0000256" key="2">
    <source>
        <dbReference type="ARBA" id="ARBA00022643"/>
    </source>
</evidence>
<dbReference type="PANTHER" id="PTHR43278">
    <property type="entry name" value="NAD(P)H-DEPENDENT FMN-CONTAINING OXIDOREDUCTASE YWQN-RELATED"/>
    <property type="match status" value="1"/>
</dbReference>
<dbReference type="Pfam" id="PF02525">
    <property type="entry name" value="Flavodoxin_2"/>
    <property type="match status" value="1"/>
</dbReference>
<dbReference type="Proteomes" id="UP000824090">
    <property type="component" value="Unassembled WGS sequence"/>
</dbReference>
<comment type="caution">
    <text evidence="4">The sequence shown here is derived from an EMBL/GenBank/DDBJ whole genome shotgun (WGS) entry which is preliminary data.</text>
</comment>
<keyword evidence="2" id="KW-0288">FMN</keyword>
<name>A0A9D1L7R6_9FIRM</name>
<organism evidence="4 5">
    <name type="scientific">Candidatus Allocopromorpha excrementigallinarum</name>
    <dbReference type="NCBI Taxonomy" id="2840742"/>
    <lineage>
        <taxon>Bacteria</taxon>
        <taxon>Bacillati</taxon>
        <taxon>Bacillota</taxon>
        <taxon>Clostridia</taxon>
        <taxon>Eubacteriales</taxon>
        <taxon>Eubacteriaceae</taxon>
        <taxon>Eubacteriaceae incertae sedis</taxon>
        <taxon>Candidatus Allocopromorpha</taxon>
    </lineage>
</organism>
<dbReference type="InterPro" id="IPR029039">
    <property type="entry name" value="Flavoprotein-like_sf"/>
</dbReference>
<dbReference type="PANTHER" id="PTHR43278:SF2">
    <property type="entry name" value="IRON-SULFUR FLAVOPROTEIN"/>
    <property type="match status" value="1"/>
</dbReference>
<proteinExistence type="predicted"/>
<dbReference type="InterPro" id="IPR003680">
    <property type="entry name" value="Flavodoxin_fold"/>
</dbReference>
<reference evidence="4" key="2">
    <citation type="journal article" date="2021" name="PeerJ">
        <title>Extensive microbial diversity within the chicken gut microbiome revealed by metagenomics and culture.</title>
        <authorList>
            <person name="Gilroy R."/>
            <person name="Ravi A."/>
            <person name="Getino M."/>
            <person name="Pursley I."/>
            <person name="Horton D.L."/>
            <person name="Alikhan N.F."/>
            <person name="Baker D."/>
            <person name="Gharbi K."/>
            <person name="Hall N."/>
            <person name="Watson M."/>
            <person name="Adriaenssens E.M."/>
            <person name="Foster-Nyarko E."/>
            <person name="Jarju S."/>
            <person name="Secka A."/>
            <person name="Antonio M."/>
            <person name="Oren A."/>
            <person name="Chaudhuri R.R."/>
            <person name="La Ragione R."/>
            <person name="Hildebrand F."/>
            <person name="Pallen M.J."/>
        </authorList>
    </citation>
    <scope>NUCLEOTIDE SEQUENCE</scope>
    <source>
        <strain evidence="4">ChiHcec3-6078</strain>
    </source>
</reference>
<gene>
    <name evidence="4" type="ORF">IAC50_08030</name>
</gene>
<evidence type="ECO:0000259" key="3">
    <source>
        <dbReference type="Pfam" id="PF02525"/>
    </source>
</evidence>
<sequence length="234" mass="26885">MRYLILNGSPKGEKSITMLSAAEFVKGIKSEEPQAHIDTVHLAERNIVPCRSCYACWSHISEGRCVMTRRNIDDMPQLMELYEKADRFILVTPMHFFAISSYLQKFLERTFPLIKAVYLPLEGRDRQDDSMCSDMSTRDMAVIATCKVYFDGVWNSIHEQMSLISRRKYQGIFSTQPLPASEETKKYAEAFFQAVREAGRDFAAEGKFSDRSREMLYEAAESMRRNINTANVGL</sequence>
<keyword evidence="1" id="KW-0285">Flavoprotein</keyword>
<dbReference type="AlphaFoldDB" id="A0A9D1L7R6"/>
<dbReference type="SUPFAM" id="SSF52218">
    <property type="entry name" value="Flavoproteins"/>
    <property type="match status" value="1"/>
</dbReference>